<dbReference type="InterPro" id="IPR016208">
    <property type="entry name" value="Ald_Oxase/xanthine_DH-like"/>
</dbReference>
<dbReference type="InterPro" id="IPR037165">
    <property type="entry name" value="AldOxase/xan_DH_Mopterin-bd_sf"/>
</dbReference>
<accession>W7IC75</accession>
<dbReference type="GO" id="GO:0005506">
    <property type="term" value="F:iron ion binding"/>
    <property type="evidence" value="ECO:0007669"/>
    <property type="project" value="InterPro"/>
</dbReference>
<feature type="domain" description="Aldehyde oxidase/xanthine dehydrogenase a/b hammerhead" evidence="3">
    <location>
        <begin position="24"/>
        <end position="127"/>
    </location>
</feature>
<dbReference type="InterPro" id="IPR046867">
    <property type="entry name" value="AldOxase/xan_DH_MoCoBD2"/>
</dbReference>
<dbReference type="SMART" id="SM01008">
    <property type="entry name" value="Ald_Xan_dh_C"/>
    <property type="match status" value="1"/>
</dbReference>
<evidence type="ECO:0000256" key="2">
    <source>
        <dbReference type="ARBA" id="ARBA00023002"/>
    </source>
</evidence>
<dbReference type="Gene3D" id="3.90.1170.50">
    <property type="entry name" value="Aldehyde oxidase/xanthine dehydrogenase, a/b hammerhead"/>
    <property type="match status" value="1"/>
</dbReference>
<dbReference type="PANTHER" id="PTHR11908">
    <property type="entry name" value="XANTHINE DEHYDROGENASE"/>
    <property type="match status" value="1"/>
</dbReference>
<dbReference type="Pfam" id="PF01315">
    <property type="entry name" value="Ald_Xan_dh_C"/>
    <property type="match status" value="1"/>
</dbReference>
<comment type="caution">
    <text evidence="4">The sequence shown here is derived from an EMBL/GenBank/DDBJ whole genome shotgun (WGS) entry which is preliminary data.</text>
</comment>
<dbReference type="Pfam" id="PF20256">
    <property type="entry name" value="MoCoBD_2"/>
    <property type="match status" value="2"/>
</dbReference>
<evidence type="ECO:0000256" key="1">
    <source>
        <dbReference type="ARBA" id="ARBA00022505"/>
    </source>
</evidence>
<dbReference type="OrthoDB" id="135295at2"/>
<keyword evidence="1" id="KW-0500">Molybdenum</keyword>
<organism evidence="4 5">
    <name type="scientific">Actinokineospora spheciospongiae</name>
    <dbReference type="NCBI Taxonomy" id="909613"/>
    <lineage>
        <taxon>Bacteria</taxon>
        <taxon>Bacillati</taxon>
        <taxon>Actinomycetota</taxon>
        <taxon>Actinomycetes</taxon>
        <taxon>Pseudonocardiales</taxon>
        <taxon>Pseudonocardiaceae</taxon>
        <taxon>Actinokineospora</taxon>
    </lineage>
</organism>
<dbReference type="InterPro" id="IPR036856">
    <property type="entry name" value="Ald_Oxase/Xan_DH_a/b_sf"/>
</dbReference>
<keyword evidence="2" id="KW-0560">Oxidoreductase</keyword>
<name>W7IC75_9PSEU</name>
<dbReference type="Pfam" id="PF02738">
    <property type="entry name" value="MoCoBD_1"/>
    <property type="match status" value="1"/>
</dbReference>
<dbReference type="RefSeq" id="WP_035290695.1">
    <property type="nucleotide sequence ID" value="NZ_AYXG01000258.1"/>
</dbReference>
<evidence type="ECO:0000313" key="5">
    <source>
        <dbReference type="Proteomes" id="UP000019277"/>
    </source>
</evidence>
<dbReference type="InterPro" id="IPR008274">
    <property type="entry name" value="AldOxase/xan_DH_MoCoBD1"/>
</dbReference>
<protein>
    <submittedName>
        <fullName evidence="4">Periplasmic aromatic aldehyde oxidoreductase, molybdenum binding subunit YagR</fullName>
    </submittedName>
</protein>
<keyword evidence="5" id="KW-1185">Reference proteome</keyword>
<dbReference type="PATRIC" id="fig|909613.9.peg.6595"/>
<dbReference type="AlphaFoldDB" id="W7IC75"/>
<evidence type="ECO:0000313" key="4">
    <source>
        <dbReference type="EMBL" id="EWC58118.1"/>
    </source>
</evidence>
<dbReference type="SUPFAM" id="SSF54665">
    <property type="entry name" value="CO dehydrogenase molybdoprotein N-domain-like"/>
    <property type="match status" value="1"/>
</dbReference>
<dbReference type="eggNOG" id="COG1529">
    <property type="taxonomic scope" value="Bacteria"/>
</dbReference>
<reference evidence="4 5" key="1">
    <citation type="journal article" date="2014" name="Genome Announc.">
        <title>Draft Genome Sequence of the Antitrypanosomally Active Sponge-Associated Bacterium Actinokineospora sp. Strain EG49.</title>
        <authorList>
            <person name="Harjes J."/>
            <person name="Ryu T."/>
            <person name="Abdelmohsen U.R."/>
            <person name="Moitinho-Silva L."/>
            <person name="Horn H."/>
            <person name="Ravasi T."/>
            <person name="Hentschel U."/>
        </authorList>
    </citation>
    <scope>NUCLEOTIDE SEQUENCE [LARGE SCALE GENOMIC DNA]</scope>
    <source>
        <strain evidence="4 5">EG49</strain>
    </source>
</reference>
<proteinExistence type="predicted"/>
<dbReference type="InterPro" id="IPR000674">
    <property type="entry name" value="Ald_Oxase/Xan_DH_a/b"/>
</dbReference>
<sequence>MTDQLTPNAIGRDVARADGPLKVLGAAPYAYDQPLTDPLYLCTVDATVVRGRVAGVDASAALAMDGVELVLTHENAPELSTEDGELRVLQSPEVHFRGQVVAAVVATTTEVAAAAAGAVVVTYDTEPFAVTAGSDPAGLHAPEKVNAGYPTDTDDGDLDAAVAAAAFTVDEEYTTARTHNNPLEPHTTVATWTGGDLHVFEASQSVFGARRVLAGVFGLDPERVRVTCPYVGGGFGSKGSPHAGAVVTVMAARMLPGRSVKFALTRRQMFRLVGYRPRMTQRVRLAAAPDGTLTGVGVDVVQESARIKEYAEQTAVAARMMYAAPNRRTSHRLALLDIPVPTWMRAPGEAPGMFALETAIDELAARVGIDPIALRVRNEPERDPATGKPFSSRHLVDCLHEGADRFGWYDRDPRPRSRRVNGWLVGYGVAASTYPAYRMPANSAVVRYTADDRYRVEIGASDLGTGAWTALAQIAADALGVPQDSIDLAIGDTRLPRATVAGGSSGTASWGTAIVEAARAFRDKFGRTPEPDDEVFADAPENTAAKDFALHGYGAQFAEVRVHEDTGEIRVPRLYGMFDAGRVINPRTARSQLVGGMTMGLSMALHEDSVMDTALGHTANPDLGEYHIAANADVHEIRADWLGIPDERLNPMGSKGIGEIGITGTAAAIANAAHHATGVRVRELPITLDKFLR</sequence>
<evidence type="ECO:0000259" key="3">
    <source>
        <dbReference type="SMART" id="SM01008"/>
    </source>
</evidence>
<dbReference type="SUPFAM" id="SSF56003">
    <property type="entry name" value="Molybdenum cofactor-binding domain"/>
    <property type="match status" value="1"/>
</dbReference>
<dbReference type="Gene3D" id="3.30.365.10">
    <property type="entry name" value="Aldehyde oxidase/xanthine dehydrogenase, molybdopterin binding domain"/>
    <property type="match status" value="5"/>
</dbReference>
<dbReference type="EMBL" id="AYXG01000258">
    <property type="protein sequence ID" value="EWC58118.1"/>
    <property type="molecule type" value="Genomic_DNA"/>
</dbReference>
<dbReference type="Proteomes" id="UP000019277">
    <property type="component" value="Unassembled WGS sequence"/>
</dbReference>
<dbReference type="GO" id="GO:0016491">
    <property type="term" value="F:oxidoreductase activity"/>
    <property type="evidence" value="ECO:0007669"/>
    <property type="project" value="UniProtKB-KW"/>
</dbReference>
<dbReference type="PANTHER" id="PTHR11908:SF132">
    <property type="entry name" value="ALDEHYDE OXIDASE 1-RELATED"/>
    <property type="match status" value="1"/>
</dbReference>
<dbReference type="STRING" id="909613.UO65_6601"/>
<gene>
    <name evidence="4" type="ORF">UO65_6601</name>
</gene>